<name>A0ABR1IJ60_9AGAR</name>
<evidence type="ECO:0000313" key="2">
    <source>
        <dbReference type="EMBL" id="KAK7434060.1"/>
    </source>
</evidence>
<dbReference type="SMART" id="SM00474">
    <property type="entry name" value="35EXOc"/>
    <property type="match status" value="1"/>
</dbReference>
<evidence type="ECO:0000259" key="1">
    <source>
        <dbReference type="SMART" id="SM00474"/>
    </source>
</evidence>
<dbReference type="InterPro" id="IPR012337">
    <property type="entry name" value="RNaseH-like_sf"/>
</dbReference>
<proteinExistence type="predicted"/>
<dbReference type="Proteomes" id="UP001498398">
    <property type="component" value="Unassembled WGS sequence"/>
</dbReference>
<dbReference type="Pfam" id="PF01612">
    <property type="entry name" value="DNA_pol_A_exo1"/>
    <property type="match status" value="1"/>
</dbReference>
<reference evidence="2 3" key="1">
    <citation type="submission" date="2024-01" db="EMBL/GenBank/DDBJ databases">
        <title>A draft genome for the cacao thread blight pathogen Marasmiellus scandens.</title>
        <authorList>
            <person name="Baruah I.K."/>
            <person name="Leung J."/>
            <person name="Bukari Y."/>
            <person name="Amoako-Attah I."/>
            <person name="Meinhardt L.W."/>
            <person name="Bailey B.A."/>
            <person name="Cohen S.P."/>
        </authorList>
    </citation>
    <scope>NUCLEOTIDE SEQUENCE [LARGE SCALE GENOMIC DNA]</scope>
    <source>
        <strain evidence="2 3">GH-19</strain>
    </source>
</reference>
<dbReference type="InterPro" id="IPR002562">
    <property type="entry name" value="3'-5'_exonuclease_dom"/>
</dbReference>
<dbReference type="SUPFAM" id="SSF53098">
    <property type="entry name" value="Ribonuclease H-like"/>
    <property type="match status" value="1"/>
</dbReference>
<protein>
    <recommendedName>
        <fullName evidence="1">3'-5' exonuclease domain-containing protein</fullName>
    </recommendedName>
</protein>
<accession>A0ABR1IJ60</accession>
<comment type="caution">
    <text evidence="2">The sequence shown here is derived from an EMBL/GenBank/DDBJ whole genome shotgun (WGS) entry which is preliminary data.</text>
</comment>
<feature type="domain" description="3'-5' exonuclease" evidence="1">
    <location>
        <begin position="28"/>
        <end position="236"/>
    </location>
</feature>
<evidence type="ECO:0000313" key="3">
    <source>
        <dbReference type="Proteomes" id="UP001498398"/>
    </source>
</evidence>
<dbReference type="PANTHER" id="PTHR46814:SF1">
    <property type="entry name" value="EGALITARIAN, ISOFORM B"/>
    <property type="match status" value="1"/>
</dbReference>
<organism evidence="2 3">
    <name type="scientific">Marasmiellus scandens</name>
    <dbReference type="NCBI Taxonomy" id="2682957"/>
    <lineage>
        <taxon>Eukaryota</taxon>
        <taxon>Fungi</taxon>
        <taxon>Dikarya</taxon>
        <taxon>Basidiomycota</taxon>
        <taxon>Agaricomycotina</taxon>
        <taxon>Agaricomycetes</taxon>
        <taxon>Agaricomycetidae</taxon>
        <taxon>Agaricales</taxon>
        <taxon>Marasmiineae</taxon>
        <taxon>Omphalotaceae</taxon>
        <taxon>Marasmiellus</taxon>
    </lineage>
</organism>
<keyword evidence="3" id="KW-1185">Reference proteome</keyword>
<dbReference type="PANTHER" id="PTHR46814">
    <property type="entry name" value="EGALITARIAN, ISOFORM B"/>
    <property type="match status" value="1"/>
</dbReference>
<sequence length="334" mass="37428">MSSNRVDIAALLARLSLPADNPPKDSKFTLCSDPDSVKEAVDALSSCSTIILDCEALSLGNQGGTLSLISLRTTPVSSARTFIIDAVALSSEDLQPILDLIQSNAIQKVVFDGRMDYSALYFEYNTRIQNVIDLQLADIQSRTLRGEATISQRNRLIGYLLRSEVNGRRKGRYEQIHVLAGIARCLRDHDLQVQDKSVLDHSRWLERPLPPLYLSYAAHDVYIIGIIYNHFLQKNYLGKSLAAQSARYASIWENSQPREGDVYRRNPLLPLEILSSNSSLTQHTRVCSGCERSLTDRSFDGNGTKCWVCMAVDVSEGSKTERAKFRRVNPGRRY</sequence>
<dbReference type="Gene3D" id="3.30.420.10">
    <property type="entry name" value="Ribonuclease H-like superfamily/Ribonuclease H"/>
    <property type="match status" value="1"/>
</dbReference>
<gene>
    <name evidence="2" type="ORF">VKT23_020386</name>
</gene>
<dbReference type="InterPro" id="IPR036397">
    <property type="entry name" value="RNaseH_sf"/>
</dbReference>
<dbReference type="EMBL" id="JBANRG010000132">
    <property type="protein sequence ID" value="KAK7434060.1"/>
    <property type="molecule type" value="Genomic_DNA"/>
</dbReference>